<evidence type="ECO:0000256" key="1">
    <source>
        <dbReference type="SAM" id="Phobius"/>
    </source>
</evidence>
<protein>
    <submittedName>
        <fullName evidence="2">Uncharacterized protein</fullName>
    </submittedName>
</protein>
<evidence type="ECO:0000313" key="2">
    <source>
        <dbReference type="EMBL" id="OGZ34159.1"/>
    </source>
</evidence>
<sequence>MTFLLPAPSQPITTRLFAAEIAGKINKATNNKINTFVFFICFSSFFIFLFSFCPKKFHPLSQNKF</sequence>
<feature type="transmembrane region" description="Helical" evidence="1">
    <location>
        <begin position="33"/>
        <end position="53"/>
    </location>
</feature>
<proteinExistence type="predicted"/>
<evidence type="ECO:0000313" key="3">
    <source>
        <dbReference type="Proteomes" id="UP000179099"/>
    </source>
</evidence>
<accession>A0A1G2F7W5</accession>
<dbReference type="EMBL" id="MHMW01000018">
    <property type="protein sequence ID" value="OGZ34159.1"/>
    <property type="molecule type" value="Genomic_DNA"/>
</dbReference>
<dbReference type="STRING" id="1801992.A2Y98_02390"/>
<comment type="caution">
    <text evidence="2">The sequence shown here is derived from an EMBL/GenBank/DDBJ whole genome shotgun (WGS) entry which is preliminary data.</text>
</comment>
<keyword evidence="1" id="KW-0812">Transmembrane</keyword>
<keyword evidence="1" id="KW-0472">Membrane</keyword>
<name>A0A1G2F7W5_9BACT</name>
<dbReference type="AlphaFoldDB" id="A0A1G2F7W5"/>
<gene>
    <name evidence="2" type="ORF">A2Y98_02390</name>
</gene>
<reference evidence="2 3" key="1">
    <citation type="journal article" date="2016" name="Nat. Commun.">
        <title>Thousands of microbial genomes shed light on interconnected biogeochemical processes in an aquifer system.</title>
        <authorList>
            <person name="Anantharaman K."/>
            <person name="Brown C.T."/>
            <person name="Hug L.A."/>
            <person name="Sharon I."/>
            <person name="Castelle C.J."/>
            <person name="Probst A.J."/>
            <person name="Thomas B.C."/>
            <person name="Singh A."/>
            <person name="Wilkins M.J."/>
            <person name="Karaoz U."/>
            <person name="Brodie E.L."/>
            <person name="Williams K.H."/>
            <person name="Hubbard S.S."/>
            <person name="Banfield J.F."/>
        </authorList>
    </citation>
    <scope>NUCLEOTIDE SEQUENCE [LARGE SCALE GENOMIC DNA]</scope>
</reference>
<organism evidence="2 3">
    <name type="scientific">Candidatus Portnoybacteria bacterium RBG_19FT_COMBO_36_7</name>
    <dbReference type="NCBI Taxonomy" id="1801992"/>
    <lineage>
        <taxon>Bacteria</taxon>
        <taxon>Candidatus Portnoyibacteriota</taxon>
    </lineage>
</organism>
<dbReference type="Proteomes" id="UP000179099">
    <property type="component" value="Unassembled WGS sequence"/>
</dbReference>
<keyword evidence="1" id="KW-1133">Transmembrane helix</keyword>